<evidence type="ECO:0000256" key="7">
    <source>
        <dbReference type="ARBA" id="ARBA00032554"/>
    </source>
</evidence>
<dbReference type="SUPFAM" id="SSF54211">
    <property type="entry name" value="Ribosomal protein S5 domain 2-like"/>
    <property type="match status" value="1"/>
</dbReference>
<name>A0A644T812_9ZZZZ</name>
<dbReference type="InterPro" id="IPR020568">
    <property type="entry name" value="Ribosomal_Su5_D2-typ_SF"/>
</dbReference>
<dbReference type="GO" id="GO:0016114">
    <property type="term" value="P:terpenoid biosynthetic process"/>
    <property type="evidence" value="ECO:0007669"/>
    <property type="project" value="InterPro"/>
</dbReference>
<dbReference type="GO" id="GO:0005524">
    <property type="term" value="F:ATP binding"/>
    <property type="evidence" value="ECO:0007669"/>
    <property type="project" value="UniProtKB-KW"/>
</dbReference>
<dbReference type="PANTHER" id="PTHR43527:SF2">
    <property type="entry name" value="4-DIPHOSPHOCYTIDYL-2-C-METHYL-D-ERYTHRITOL KINASE, CHLOROPLASTIC"/>
    <property type="match status" value="1"/>
</dbReference>
<comment type="caution">
    <text evidence="10">The sequence shown here is derived from an EMBL/GenBank/DDBJ whole genome shotgun (WGS) entry which is preliminary data.</text>
</comment>
<dbReference type="Gene3D" id="3.30.230.10">
    <property type="match status" value="1"/>
</dbReference>
<evidence type="ECO:0000256" key="5">
    <source>
        <dbReference type="ARBA" id="ARBA00022777"/>
    </source>
</evidence>
<dbReference type="PANTHER" id="PTHR43527">
    <property type="entry name" value="4-DIPHOSPHOCYTIDYL-2-C-METHYL-D-ERYTHRITOL KINASE, CHLOROPLASTIC"/>
    <property type="match status" value="1"/>
</dbReference>
<evidence type="ECO:0000256" key="1">
    <source>
        <dbReference type="ARBA" id="ARBA00009684"/>
    </source>
</evidence>
<dbReference type="InterPro" id="IPR004424">
    <property type="entry name" value="IspE"/>
</dbReference>
<dbReference type="InterPro" id="IPR013750">
    <property type="entry name" value="GHMP_kinase_C_dom"/>
</dbReference>
<evidence type="ECO:0000259" key="9">
    <source>
        <dbReference type="Pfam" id="PF08544"/>
    </source>
</evidence>
<dbReference type="Pfam" id="PF08544">
    <property type="entry name" value="GHMP_kinases_C"/>
    <property type="match status" value="1"/>
</dbReference>
<reference evidence="10" key="1">
    <citation type="submission" date="2019-08" db="EMBL/GenBank/DDBJ databases">
        <authorList>
            <person name="Kucharzyk K."/>
            <person name="Murdoch R.W."/>
            <person name="Higgins S."/>
            <person name="Loffler F."/>
        </authorList>
    </citation>
    <scope>NUCLEOTIDE SEQUENCE</scope>
</reference>
<feature type="domain" description="GHMP kinase N-terminal" evidence="8">
    <location>
        <begin position="86"/>
        <end position="159"/>
    </location>
</feature>
<evidence type="ECO:0000313" key="10">
    <source>
        <dbReference type="EMBL" id="MPL63073.1"/>
    </source>
</evidence>
<dbReference type="HAMAP" id="MF_00061">
    <property type="entry name" value="IspE"/>
    <property type="match status" value="1"/>
</dbReference>
<evidence type="ECO:0000256" key="2">
    <source>
        <dbReference type="ARBA" id="ARBA00012052"/>
    </source>
</evidence>
<dbReference type="EC" id="2.7.1.148" evidence="2"/>
<dbReference type="SUPFAM" id="SSF55060">
    <property type="entry name" value="GHMP Kinase, C-terminal domain"/>
    <property type="match status" value="1"/>
</dbReference>
<dbReference type="AlphaFoldDB" id="A0A644T812"/>
<dbReference type="InterPro" id="IPR036554">
    <property type="entry name" value="GHMP_kinase_C_sf"/>
</dbReference>
<proteinExistence type="inferred from homology"/>
<keyword evidence="4" id="KW-0547">Nucleotide-binding</keyword>
<dbReference type="EMBL" id="VSSQ01000020">
    <property type="protein sequence ID" value="MPL63073.1"/>
    <property type="molecule type" value="Genomic_DNA"/>
</dbReference>
<feature type="domain" description="GHMP kinase C-terminal" evidence="9">
    <location>
        <begin position="227"/>
        <end position="274"/>
    </location>
</feature>
<evidence type="ECO:0000259" key="8">
    <source>
        <dbReference type="Pfam" id="PF00288"/>
    </source>
</evidence>
<organism evidence="10">
    <name type="scientific">bioreactor metagenome</name>
    <dbReference type="NCBI Taxonomy" id="1076179"/>
    <lineage>
        <taxon>unclassified sequences</taxon>
        <taxon>metagenomes</taxon>
        <taxon>ecological metagenomes</taxon>
    </lineage>
</organism>
<comment type="similarity">
    <text evidence="1">Belongs to the GHMP kinase family. IspE subfamily.</text>
</comment>
<keyword evidence="6" id="KW-0067">ATP-binding</keyword>
<dbReference type="Pfam" id="PF00288">
    <property type="entry name" value="GHMP_kinases_N"/>
    <property type="match status" value="1"/>
</dbReference>
<gene>
    <name evidence="10" type="primary">ispE_2</name>
    <name evidence="10" type="ORF">SDC9_08693</name>
</gene>
<dbReference type="NCBIfam" id="TIGR00154">
    <property type="entry name" value="ispE"/>
    <property type="match status" value="1"/>
</dbReference>
<dbReference type="PIRSF" id="PIRSF010376">
    <property type="entry name" value="IspE"/>
    <property type="match status" value="1"/>
</dbReference>
<dbReference type="InterPro" id="IPR014721">
    <property type="entry name" value="Ribsml_uS5_D2-typ_fold_subgr"/>
</dbReference>
<dbReference type="GO" id="GO:0050515">
    <property type="term" value="F:4-(cytidine 5'-diphospho)-2-C-methyl-D-erythritol kinase activity"/>
    <property type="evidence" value="ECO:0007669"/>
    <property type="project" value="UniProtKB-EC"/>
</dbReference>
<evidence type="ECO:0000256" key="3">
    <source>
        <dbReference type="ARBA" id="ARBA00022679"/>
    </source>
</evidence>
<keyword evidence="3 10" id="KW-0808">Transferase</keyword>
<sequence>MAGSLSMIARIFAFTRRNGCLMIVFPNAKINLGLRILRKRADGFHDIETIMVPVGLSDALEIVPSADGAFAFTTSGIAIQGEPEENLCVKAFRMMQRKYGLPEVKIHLHKVIPAGAGLGGGSSDAAFALKLTRRLFSIKVCGNELHEMAAALGSDCPFFIENITSVASGRGEVLQPFPLSLNGYHLLLVKPDVSVSTPWAYNSIAPSGMSLPAPDQLVQSPDAWDAMLVNDFEPAVMKAYPVIREVRDKIRSLGAFYTAMSGSGSAVFGLFNSQPVVKREDFGRMFVWQELR</sequence>
<dbReference type="Gene3D" id="3.30.70.890">
    <property type="entry name" value="GHMP kinase, C-terminal domain"/>
    <property type="match status" value="1"/>
</dbReference>
<protein>
    <recommendedName>
        <fullName evidence="2">4-(cytidine 5'-diphospho)-2-C-methyl-D-erythritol kinase</fullName>
        <ecNumber evidence="2">2.7.1.148</ecNumber>
    </recommendedName>
    <alternativeName>
        <fullName evidence="7">4-(cytidine-5'-diphospho)-2-C-methyl-D-erythritol kinase</fullName>
    </alternativeName>
</protein>
<evidence type="ECO:0000256" key="6">
    <source>
        <dbReference type="ARBA" id="ARBA00022840"/>
    </source>
</evidence>
<accession>A0A644T812</accession>
<evidence type="ECO:0000256" key="4">
    <source>
        <dbReference type="ARBA" id="ARBA00022741"/>
    </source>
</evidence>
<dbReference type="InterPro" id="IPR006204">
    <property type="entry name" value="GHMP_kinase_N_dom"/>
</dbReference>
<keyword evidence="5 10" id="KW-0418">Kinase</keyword>